<organism evidence="1 2">
    <name type="scientific">Streptomyces hokutonensis</name>
    <dbReference type="NCBI Taxonomy" id="1306990"/>
    <lineage>
        <taxon>Bacteria</taxon>
        <taxon>Bacillati</taxon>
        <taxon>Actinomycetota</taxon>
        <taxon>Actinomycetes</taxon>
        <taxon>Kitasatosporales</taxon>
        <taxon>Streptomycetaceae</taxon>
        <taxon>Streptomyces</taxon>
    </lineage>
</organism>
<comment type="caution">
    <text evidence="1">The sequence shown here is derived from an EMBL/GenBank/DDBJ whole genome shotgun (WGS) entry which is preliminary data.</text>
</comment>
<keyword evidence="2" id="KW-1185">Reference proteome</keyword>
<proteinExistence type="predicted"/>
<name>A0ABW6ML19_9ACTN</name>
<accession>A0ABW6ML19</accession>
<dbReference type="RefSeq" id="WP_327311737.1">
    <property type="nucleotide sequence ID" value="NZ_JBIAHM010000037.1"/>
</dbReference>
<gene>
    <name evidence="1" type="ORF">ACFYNQ_50865</name>
</gene>
<dbReference type="Proteomes" id="UP001601303">
    <property type="component" value="Unassembled WGS sequence"/>
</dbReference>
<protein>
    <submittedName>
        <fullName evidence="1">Uncharacterized protein</fullName>
    </submittedName>
</protein>
<evidence type="ECO:0000313" key="1">
    <source>
        <dbReference type="EMBL" id="MFE9606828.1"/>
    </source>
</evidence>
<evidence type="ECO:0000313" key="2">
    <source>
        <dbReference type="Proteomes" id="UP001601303"/>
    </source>
</evidence>
<dbReference type="EMBL" id="JBIAHM010000037">
    <property type="protein sequence ID" value="MFE9606828.1"/>
    <property type="molecule type" value="Genomic_DNA"/>
</dbReference>
<sequence length="161" mass="16728">MATAGQLERLLAEAQPLVAPLPGPKPGQLTSAAVLRRKIRDYPQLLDESIGAVGPDAMLGYVTAECALVALRHQDLQGALAMLFLSTLCSRELEASAIEALHHLLVATDADGAVGLLELSARRAGIDAAEATLARQRLGLRFVTTAVQIRGVAALSATAAA</sequence>
<reference evidence="1 2" key="1">
    <citation type="submission" date="2024-10" db="EMBL/GenBank/DDBJ databases">
        <title>The Natural Products Discovery Center: Release of the First 8490 Sequenced Strains for Exploring Actinobacteria Biosynthetic Diversity.</title>
        <authorList>
            <person name="Kalkreuter E."/>
            <person name="Kautsar S.A."/>
            <person name="Yang D."/>
            <person name="Bader C.D."/>
            <person name="Teijaro C.N."/>
            <person name="Fluegel L."/>
            <person name="Davis C.M."/>
            <person name="Simpson J.R."/>
            <person name="Lauterbach L."/>
            <person name="Steele A.D."/>
            <person name="Gui C."/>
            <person name="Meng S."/>
            <person name="Li G."/>
            <person name="Viehrig K."/>
            <person name="Ye F."/>
            <person name="Su P."/>
            <person name="Kiefer A.F."/>
            <person name="Nichols A."/>
            <person name="Cepeda A.J."/>
            <person name="Yan W."/>
            <person name="Fan B."/>
            <person name="Jiang Y."/>
            <person name="Adhikari A."/>
            <person name="Zheng C.-J."/>
            <person name="Schuster L."/>
            <person name="Cowan T.M."/>
            <person name="Smanski M.J."/>
            <person name="Chevrette M.G."/>
            <person name="De Carvalho L.P.S."/>
            <person name="Shen B."/>
        </authorList>
    </citation>
    <scope>NUCLEOTIDE SEQUENCE [LARGE SCALE GENOMIC DNA]</scope>
    <source>
        <strain evidence="1 2">NPDC006488</strain>
    </source>
</reference>